<dbReference type="AlphaFoldDB" id="A0A0R1M1A6"/>
<evidence type="ECO:0000313" key="2">
    <source>
        <dbReference type="EMBL" id="KRK98857.1"/>
    </source>
</evidence>
<reference evidence="2 3" key="1">
    <citation type="journal article" date="2015" name="Genome Announc.">
        <title>Expanding the biotechnology potential of lactobacilli through comparative genomics of 213 strains and associated genera.</title>
        <authorList>
            <person name="Sun Z."/>
            <person name="Harris H.M."/>
            <person name="McCann A."/>
            <person name="Guo C."/>
            <person name="Argimon S."/>
            <person name="Zhang W."/>
            <person name="Yang X."/>
            <person name="Jeffery I.B."/>
            <person name="Cooney J.C."/>
            <person name="Kagawa T.F."/>
            <person name="Liu W."/>
            <person name="Song Y."/>
            <person name="Salvetti E."/>
            <person name="Wrobel A."/>
            <person name="Rasinkangas P."/>
            <person name="Parkhill J."/>
            <person name="Rea M.C."/>
            <person name="O'Sullivan O."/>
            <person name="Ritari J."/>
            <person name="Douillard F.P."/>
            <person name="Paul Ross R."/>
            <person name="Yang R."/>
            <person name="Briner A.E."/>
            <person name="Felis G.E."/>
            <person name="de Vos W.M."/>
            <person name="Barrangou R."/>
            <person name="Klaenhammer T.R."/>
            <person name="Caufield P.W."/>
            <person name="Cui Y."/>
            <person name="Zhang H."/>
            <person name="O'Toole P.W."/>
        </authorList>
    </citation>
    <scope>NUCLEOTIDE SEQUENCE [LARGE SCALE GENOMIC DNA]</scope>
    <source>
        <strain evidence="2 3">DSM 19909</strain>
    </source>
</reference>
<proteinExistence type="predicted"/>
<evidence type="ECO:0000313" key="3">
    <source>
        <dbReference type="Proteomes" id="UP000051160"/>
    </source>
</evidence>
<dbReference type="OrthoDB" id="2148857at2"/>
<dbReference type="PATRIC" id="fig|1423776.4.peg.602"/>
<comment type="caution">
    <text evidence="2">The sequence shown here is derived from an EMBL/GenBank/DDBJ whole genome shotgun (WGS) entry which is preliminary data.</text>
</comment>
<dbReference type="Proteomes" id="UP000051160">
    <property type="component" value="Unassembled WGS sequence"/>
</dbReference>
<feature type="compositionally biased region" description="Acidic residues" evidence="1">
    <location>
        <begin position="156"/>
        <end position="168"/>
    </location>
</feature>
<dbReference type="EMBL" id="AZEE01000027">
    <property type="protein sequence ID" value="KRK98857.1"/>
    <property type="molecule type" value="Genomic_DNA"/>
</dbReference>
<name>A0A0R1M1A6_9LACO</name>
<keyword evidence="3" id="KW-1185">Reference proteome</keyword>
<gene>
    <name evidence="2" type="ORF">FD04_GL000599</name>
</gene>
<organism evidence="2 3">
    <name type="scientific">Secundilactobacillus odoratitofui DSM 19909 = JCM 15043</name>
    <dbReference type="NCBI Taxonomy" id="1423776"/>
    <lineage>
        <taxon>Bacteria</taxon>
        <taxon>Bacillati</taxon>
        <taxon>Bacillota</taxon>
        <taxon>Bacilli</taxon>
        <taxon>Lactobacillales</taxon>
        <taxon>Lactobacillaceae</taxon>
        <taxon>Secundilactobacillus</taxon>
    </lineage>
</organism>
<accession>A0A0R1M1A6</accession>
<sequence>MESLVKDFIEKVDAEEFETENFGGSLADLNQNGAKKALAPLVDMISTAVQSDQLAQATLSLTDADIQVRLETSVVNLPLRYVNAMKKMLADDETLPVSVYSIVESPDVNASSLRIDKVASADDFVSHQADMASAIATWLDTQLEQIKTNQEKQADEETAPDDSDVNDK</sequence>
<feature type="region of interest" description="Disordered" evidence="1">
    <location>
        <begin position="147"/>
        <end position="168"/>
    </location>
</feature>
<evidence type="ECO:0000256" key="1">
    <source>
        <dbReference type="SAM" id="MobiDB-lite"/>
    </source>
</evidence>
<dbReference type="STRING" id="1423776.FD04_GL000599"/>
<protein>
    <submittedName>
        <fullName evidence="2">Uncharacterized protein</fullName>
    </submittedName>
</protein>
<dbReference type="RefSeq" id="WP_056947396.1">
    <property type="nucleotide sequence ID" value="NZ_AZEE01000027.1"/>
</dbReference>